<dbReference type="Pfam" id="PF10551">
    <property type="entry name" value="MULE"/>
    <property type="match status" value="1"/>
</dbReference>
<name>A0A445CIZ6_ARAHY</name>
<dbReference type="AlphaFoldDB" id="A0A445CIZ6"/>
<reference evidence="2 3" key="1">
    <citation type="submission" date="2019-01" db="EMBL/GenBank/DDBJ databases">
        <title>Sequencing of cultivated peanut Arachis hypogaea provides insights into genome evolution and oil improvement.</title>
        <authorList>
            <person name="Chen X."/>
        </authorList>
    </citation>
    <scope>NUCLEOTIDE SEQUENCE [LARGE SCALE GENOMIC DNA]</scope>
    <source>
        <strain evidence="3">cv. Fuhuasheng</strain>
        <tissue evidence="2">Leaves</tissue>
    </source>
</reference>
<sequence>MLKQHRLLIMFVRRTIENNDEVGIRPTKIYQSFVTQQDVRNYIMREVRNIFELDHAKEFEKYLLRMKEKNQNFLFELEHKFDHSIKIIFWANARSRVAYEYFEDVISFDTTDNTNRYNLVFGSFVGVNHHSHSTLIGCALMKNEDIQSFK</sequence>
<evidence type="ECO:0000313" key="3">
    <source>
        <dbReference type="Proteomes" id="UP000289738"/>
    </source>
</evidence>
<organism evidence="2 3">
    <name type="scientific">Arachis hypogaea</name>
    <name type="common">Peanut</name>
    <dbReference type="NCBI Taxonomy" id="3818"/>
    <lineage>
        <taxon>Eukaryota</taxon>
        <taxon>Viridiplantae</taxon>
        <taxon>Streptophyta</taxon>
        <taxon>Embryophyta</taxon>
        <taxon>Tracheophyta</taxon>
        <taxon>Spermatophyta</taxon>
        <taxon>Magnoliopsida</taxon>
        <taxon>eudicotyledons</taxon>
        <taxon>Gunneridae</taxon>
        <taxon>Pentapetalae</taxon>
        <taxon>rosids</taxon>
        <taxon>fabids</taxon>
        <taxon>Fabales</taxon>
        <taxon>Fabaceae</taxon>
        <taxon>Papilionoideae</taxon>
        <taxon>50 kb inversion clade</taxon>
        <taxon>dalbergioids sensu lato</taxon>
        <taxon>Dalbergieae</taxon>
        <taxon>Pterocarpus clade</taxon>
        <taxon>Arachis</taxon>
    </lineage>
</organism>
<dbReference type="Proteomes" id="UP000289738">
    <property type="component" value="Chromosome A06"/>
</dbReference>
<gene>
    <name evidence="2" type="ORF">Ahy_A06g025929</name>
</gene>
<comment type="caution">
    <text evidence="2">The sequence shown here is derived from an EMBL/GenBank/DDBJ whole genome shotgun (WGS) entry which is preliminary data.</text>
</comment>
<evidence type="ECO:0000259" key="1">
    <source>
        <dbReference type="Pfam" id="PF10551"/>
    </source>
</evidence>
<evidence type="ECO:0000313" key="2">
    <source>
        <dbReference type="EMBL" id="RYR50905.1"/>
    </source>
</evidence>
<proteinExistence type="predicted"/>
<feature type="domain" description="MULE transposase" evidence="1">
    <location>
        <begin position="105"/>
        <end position="149"/>
    </location>
</feature>
<keyword evidence="3" id="KW-1185">Reference proteome</keyword>
<dbReference type="STRING" id="3818.A0A445CIZ6"/>
<dbReference type="PANTHER" id="PTHR47718">
    <property type="entry name" value="OS01G0519700 PROTEIN"/>
    <property type="match status" value="1"/>
</dbReference>
<dbReference type="EMBL" id="SDMP01000006">
    <property type="protein sequence ID" value="RYR50905.1"/>
    <property type="molecule type" value="Genomic_DNA"/>
</dbReference>
<protein>
    <recommendedName>
        <fullName evidence="1">MULE transposase domain-containing protein</fullName>
    </recommendedName>
</protein>
<accession>A0A445CIZ6</accession>
<dbReference type="InterPro" id="IPR018289">
    <property type="entry name" value="MULE_transposase_dom"/>
</dbReference>